<keyword evidence="4" id="KW-1185">Reference proteome</keyword>
<feature type="region of interest" description="Disordered" evidence="2">
    <location>
        <begin position="316"/>
        <end position="349"/>
    </location>
</feature>
<dbReference type="RefSeq" id="XP_068353438.1">
    <property type="nucleotide sequence ID" value="XM_068494006.1"/>
</dbReference>
<dbReference type="AlphaFoldDB" id="A0A1J4JRZ6"/>
<feature type="region of interest" description="Disordered" evidence="2">
    <location>
        <begin position="1"/>
        <end position="24"/>
    </location>
</feature>
<dbReference type="EMBL" id="MLAK01000960">
    <property type="protein sequence ID" value="OHT00302.1"/>
    <property type="molecule type" value="Genomic_DNA"/>
</dbReference>
<feature type="compositionally biased region" description="Basic and acidic residues" evidence="2">
    <location>
        <begin position="757"/>
        <end position="775"/>
    </location>
</feature>
<evidence type="ECO:0000256" key="1">
    <source>
        <dbReference type="SAM" id="Coils"/>
    </source>
</evidence>
<evidence type="ECO:0000313" key="4">
    <source>
        <dbReference type="Proteomes" id="UP000179807"/>
    </source>
</evidence>
<feature type="coiled-coil region" evidence="1">
    <location>
        <begin position="359"/>
        <end position="407"/>
    </location>
</feature>
<accession>A0A1J4JRZ6</accession>
<reference evidence="3" key="1">
    <citation type="submission" date="2016-10" db="EMBL/GenBank/DDBJ databases">
        <authorList>
            <person name="Benchimol M."/>
            <person name="Almeida L.G."/>
            <person name="Vasconcelos A.T."/>
            <person name="Perreira-Neves A."/>
            <person name="Rosa I.A."/>
            <person name="Tasca T."/>
            <person name="Bogo M.R."/>
            <person name="de Souza W."/>
        </authorList>
    </citation>
    <scope>NUCLEOTIDE SEQUENCE [LARGE SCALE GENOMIC DNA]</scope>
    <source>
        <strain evidence="3">K</strain>
    </source>
</reference>
<comment type="caution">
    <text evidence="3">The sequence shown here is derived from an EMBL/GenBank/DDBJ whole genome shotgun (WGS) entry which is preliminary data.</text>
</comment>
<dbReference type="OrthoDB" id="10607156at2759"/>
<proteinExistence type="predicted"/>
<keyword evidence="1" id="KW-0175">Coiled coil</keyword>
<feature type="coiled-coil region" evidence="1">
    <location>
        <begin position="441"/>
        <end position="517"/>
    </location>
</feature>
<feature type="region of interest" description="Disordered" evidence="2">
    <location>
        <begin position="757"/>
        <end position="779"/>
    </location>
</feature>
<gene>
    <name evidence="3" type="ORF">TRFO_07956</name>
</gene>
<evidence type="ECO:0000256" key="2">
    <source>
        <dbReference type="SAM" id="MobiDB-lite"/>
    </source>
</evidence>
<name>A0A1J4JRZ6_9EUKA</name>
<sequence length="1033" mass="119486">MYDQTYSDTEHNISNDTTQESETDIQLAAESQAIMLREQNNTLLKENSSLRAQFEEALRITKQVEEVHQKNRQLKAAVREYQSKLDNANQRVEISTRTIEELNKKLDDEKFNTQNIREHDQAAMQKEILKIKAQSKANTDELYAQLDEISQAKEKTELDHKMISGKIDRCLENAAHYFQSRFQSFDDFVNFLGQSKVLPTQDQQQAPNQAKYLPITNICNENSNDIVQKLGKRLKRERAKIKEQASLQEELEATISKLKRDQQDMEIRYKQEIDSLKKQFNQKEEDFVLLDADQKHQISALSAKIEALKIENAKRKAEQSTPAPQPVIIQAPQPKPKVQLPSNDQPKPSAKNIEIDLAIEQITQRSEDLSRQLKSVTSQREELILKFRSLESQKKESDSELERIQHEFNSLRIVHNESIAELESLRKALHEKESVCNKKETSKLKHEIRSLKTKIESLNTTIEIQKKQAYEISLQNEQANHTIAQLNQKLSESKRTNEENQRTIENLKDDVATIQQAYNDKPSITQEDVLPPSAWRYPDFGKDLSDLLLKISINPSLQPSSKLQNVYKAILSYYTRIIGERDAAIQDAYSECQSLKYSLNQHLVNTSIALGIEPVTLEYFFSSNGSNSIVSNISNLRSFCDDLKRSNEQINNALNHFCMTLNLPNDGDFLDQANKIKEQICSLNTQLQKRSKKCHEINNAFRTLKKKYEVDIDDLNTQVSQLTEVNANLTKSNAELSESNQQFRRELQTVKTEYRDYKDKKEEHENVSKEKHEDEMQNWQNEKSKLENQIQELVKINTDKELEVKSAISEHERIIERLKKTIHAQKATISEKDEEITRIKQSSEDSINELTSKAEKEKKQLIKSYEKAVQDITDQCNVHRNDVEKMARVLAETEKKLKHTKSNLMQVKRDNLKITSDLQTQKEQNDRDKKLSESTSKTAILNAETNYNTRLDEQKAKFENDKRRIYAFVADTFKQFFNPHENIDERSFKAIVTRTRDELASLIASDLAIRRLVGAASHQKTDDAVAQVLMSNS</sequence>
<dbReference type="VEuPathDB" id="TrichDB:TRFO_07956"/>
<dbReference type="PANTHER" id="PTHR23159">
    <property type="entry name" value="CENTROSOMAL PROTEIN 2"/>
    <property type="match status" value="1"/>
</dbReference>
<protein>
    <submittedName>
        <fullName evidence="3">Uncharacterized protein</fullName>
    </submittedName>
</protein>
<dbReference type="GeneID" id="94828710"/>
<evidence type="ECO:0000313" key="3">
    <source>
        <dbReference type="EMBL" id="OHT00302.1"/>
    </source>
</evidence>
<dbReference type="Proteomes" id="UP000179807">
    <property type="component" value="Unassembled WGS sequence"/>
</dbReference>
<feature type="coiled-coil region" evidence="1">
    <location>
        <begin position="64"/>
        <end position="105"/>
    </location>
</feature>
<organism evidence="3 4">
    <name type="scientific">Tritrichomonas foetus</name>
    <dbReference type="NCBI Taxonomy" id="1144522"/>
    <lineage>
        <taxon>Eukaryota</taxon>
        <taxon>Metamonada</taxon>
        <taxon>Parabasalia</taxon>
        <taxon>Tritrichomonadida</taxon>
        <taxon>Tritrichomonadidae</taxon>
        <taxon>Tritrichomonas</taxon>
    </lineage>
</organism>
<dbReference type="Gene3D" id="1.10.287.1490">
    <property type="match status" value="1"/>
</dbReference>
<dbReference type="PANTHER" id="PTHR23159:SF31">
    <property type="entry name" value="CENTROSOME-ASSOCIATED PROTEIN CEP250 ISOFORM X1"/>
    <property type="match status" value="1"/>
</dbReference>